<comment type="similarity">
    <text evidence="2">Belongs to the bacterial sugar transferase family.</text>
</comment>
<keyword evidence="5 8" id="KW-1133">Transmembrane helix</keyword>
<dbReference type="PANTHER" id="PTHR30576:SF10">
    <property type="entry name" value="SLL5057 PROTEIN"/>
    <property type="match status" value="1"/>
</dbReference>
<reference evidence="10 11" key="1">
    <citation type="submission" date="2020-09" db="EMBL/GenBank/DDBJ databases">
        <title>novel species in genus Nocardioides.</title>
        <authorList>
            <person name="Zhang G."/>
        </authorList>
    </citation>
    <scope>NUCLEOTIDE SEQUENCE [LARGE SCALE GENOMIC DNA]</scope>
    <source>
        <strain evidence="10 11">19197</strain>
    </source>
</reference>
<evidence type="ECO:0000256" key="5">
    <source>
        <dbReference type="ARBA" id="ARBA00022989"/>
    </source>
</evidence>
<evidence type="ECO:0000256" key="6">
    <source>
        <dbReference type="ARBA" id="ARBA00023136"/>
    </source>
</evidence>
<evidence type="ECO:0000256" key="2">
    <source>
        <dbReference type="ARBA" id="ARBA00006464"/>
    </source>
</evidence>
<evidence type="ECO:0000256" key="1">
    <source>
        <dbReference type="ARBA" id="ARBA00004141"/>
    </source>
</evidence>
<feature type="transmembrane region" description="Helical" evidence="8">
    <location>
        <begin position="40"/>
        <end position="61"/>
    </location>
</feature>
<evidence type="ECO:0000256" key="8">
    <source>
        <dbReference type="SAM" id="Phobius"/>
    </source>
</evidence>
<evidence type="ECO:0000256" key="3">
    <source>
        <dbReference type="ARBA" id="ARBA00022679"/>
    </source>
</evidence>
<dbReference type="Pfam" id="PF02397">
    <property type="entry name" value="Bac_transf"/>
    <property type="match status" value="1"/>
</dbReference>
<evidence type="ECO:0000256" key="4">
    <source>
        <dbReference type="ARBA" id="ARBA00022692"/>
    </source>
</evidence>
<comment type="caution">
    <text evidence="10">The sequence shown here is derived from an EMBL/GenBank/DDBJ whole genome shotgun (WGS) entry which is preliminary data.</text>
</comment>
<keyword evidence="3 10" id="KW-0808">Transferase</keyword>
<dbReference type="EMBL" id="JACXYY010000010">
    <property type="protein sequence ID" value="MBD3917024.1"/>
    <property type="molecule type" value="Genomic_DNA"/>
</dbReference>
<dbReference type="GO" id="GO:0016740">
    <property type="term" value="F:transferase activity"/>
    <property type="evidence" value="ECO:0007669"/>
    <property type="project" value="UniProtKB-KW"/>
</dbReference>
<protein>
    <submittedName>
        <fullName evidence="10">Sugar transferase</fullName>
    </submittedName>
</protein>
<accession>A0ABR8MR35</accession>
<feature type="transmembrane region" description="Helical" evidence="8">
    <location>
        <begin position="141"/>
        <end position="160"/>
    </location>
</feature>
<evidence type="ECO:0000313" key="10">
    <source>
        <dbReference type="EMBL" id="MBD3917024.1"/>
    </source>
</evidence>
<dbReference type="InterPro" id="IPR017475">
    <property type="entry name" value="EPS_sugar_tfrase"/>
</dbReference>
<sequence length="502" mass="55693">MTDCWRGPTSSARPASSTGSARSRSRKGRWAEVRPEGIRLLPWLIGAGDLVMIALTTVLAINFRLTLAVFDTATDVLDNTALASVFFGATWLVLLAFFGTYERHVFGAGTEEFKLVVNASFFTGALVATMAYLMQYPLSRGFFILYFPIGVLLLLVGRLVSRRIIQRLRSAGHFNEKVLLVGTPGYIGEIHTVLARESWLGYSVIGCLVPSDYAGLERTSAGIPVLGVIDDVRAAVDEHAPDIVFFTAGAVSSSTQLRRLAWDLEDHQHVQIIVAPNVTDVSSERVRIRPVAGLPLMHLGRSRSQLATNDAKRAFDLVGALVILALVWPLLLAVMLWVKRYDGGPALFRQTRVGREGVEFTCLKLRSMHVDAEARLAELEARDHVLFKAADDPRVTKPGKFIRRFSLDELPQLWNVVRGEMSLVGPRPPLASEVEQYEDDMLRRLNVLPGMTGLWQVSGRSDLSWEDTVRLDLYYVDNWSMVQDLLILARTVTAVLASRGAY</sequence>
<feature type="domain" description="Bacterial sugar transferase" evidence="9">
    <location>
        <begin position="312"/>
        <end position="496"/>
    </location>
</feature>
<keyword evidence="4 8" id="KW-0812">Transmembrane</keyword>
<organism evidence="10 11">
    <name type="scientific">Nocardioides hwasunensis</name>
    <dbReference type="NCBI Taxonomy" id="397258"/>
    <lineage>
        <taxon>Bacteria</taxon>
        <taxon>Bacillati</taxon>
        <taxon>Actinomycetota</taxon>
        <taxon>Actinomycetes</taxon>
        <taxon>Propionibacteriales</taxon>
        <taxon>Nocardioidaceae</taxon>
        <taxon>Nocardioides</taxon>
    </lineage>
</organism>
<keyword evidence="6 8" id="KW-0472">Membrane</keyword>
<evidence type="ECO:0000256" key="7">
    <source>
        <dbReference type="SAM" id="MobiDB-lite"/>
    </source>
</evidence>
<feature type="region of interest" description="Disordered" evidence="7">
    <location>
        <begin position="1"/>
        <end position="28"/>
    </location>
</feature>
<dbReference type="PANTHER" id="PTHR30576">
    <property type="entry name" value="COLANIC BIOSYNTHESIS UDP-GLUCOSE LIPID CARRIER TRANSFERASE"/>
    <property type="match status" value="1"/>
</dbReference>
<dbReference type="Proteomes" id="UP000649289">
    <property type="component" value="Unassembled WGS sequence"/>
</dbReference>
<evidence type="ECO:0000259" key="9">
    <source>
        <dbReference type="Pfam" id="PF02397"/>
    </source>
</evidence>
<feature type="transmembrane region" description="Helical" evidence="8">
    <location>
        <begin position="113"/>
        <end position="135"/>
    </location>
</feature>
<comment type="subcellular location">
    <subcellularLocation>
        <location evidence="1">Membrane</location>
        <topology evidence="1">Multi-pass membrane protein</topology>
    </subcellularLocation>
</comment>
<dbReference type="NCBIfam" id="TIGR03025">
    <property type="entry name" value="EPS_sugtrans"/>
    <property type="match status" value="1"/>
</dbReference>
<keyword evidence="11" id="KW-1185">Reference proteome</keyword>
<feature type="transmembrane region" description="Helical" evidence="8">
    <location>
        <begin position="81"/>
        <end position="101"/>
    </location>
</feature>
<dbReference type="InterPro" id="IPR003362">
    <property type="entry name" value="Bact_transf"/>
</dbReference>
<gene>
    <name evidence="10" type="ORF">IEZ25_20590</name>
</gene>
<feature type="transmembrane region" description="Helical" evidence="8">
    <location>
        <begin position="314"/>
        <end position="338"/>
    </location>
</feature>
<evidence type="ECO:0000313" key="11">
    <source>
        <dbReference type="Proteomes" id="UP000649289"/>
    </source>
</evidence>
<feature type="compositionally biased region" description="Low complexity" evidence="7">
    <location>
        <begin position="1"/>
        <end position="22"/>
    </location>
</feature>
<proteinExistence type="inferred from homology"/>
<dbReference type="Pfam" id="PF13727">
    <property type="entry name" value="CoA_binding_3"/>
    <property type="match status" value="1"/>
</dbReference>
<name>A0ABR8MR35_9ACTN</name>